<dbReference type="PANTHER" id="PTHR36924">
    <property type="entry name" value="ANTITOXIN HIGA-1"/>
    <property type="match status" value="1"/>
</dbReference>
<evidence type="ECO:0000259" key="2">
    <source>
        <dbReference type="PROSITE" id="PS50943"/>
    </source>
</evidence>
<dbReference type="InterPro" id="IPR001387">
    <property type="entry name" value="Cro/C1-type_HTH"/>
</dbReference>
<dbReference type="EMBL" id="DYVF01000013">
    <property type="protein sequence ID" value="HJG30067.1"/>
    <property type="molecule type" value="Genomic_DNA"/>
</dbReference>
<evidence type="ECO:0000256" key="1">
    <source>
        <dbReference type="ARBA" id="ARBA00023125"/>
    </source>
</evidence>
<dbReference type="Gene3D" id="1.10.260.40">
    <property type="entry name" value="lambda repressor-like DNA-binding domains"/>
    <property type="match status" value="1"/>
</dbReference>
<keyword evidence="1" id="KW-0238">DNA-binding</keyword>
<dbReference type="InterPro" id="IPR013430">
    <property type="entry name" value="Toxin_antidote_HigA"/>
</dbReference>
<dbReference type="CDD" id="cd00093">
    <property type="entry name" value="HTH_XRE"/>
    <property type="match status" value="1"/>
</dbReference>
<dbReference type="PANTHER" id="PTHR36924:SF1">
    <property type="entry name" value="ANTITOXIN HIGA-1"/>
    <property type="match status" value="1"/>
</dbReference>
<evidence type="ECO:0000313" key="4">
    <source>
        <dbReference type="Proteomes" id="UP000746751"/>
    </source>
</evidence>
<dbReference type="AlphaFoldDB" id="A0A921IQA2"/>
<dbReference type="SUPFAM" id="SSF47413">
    <property type="entry name" value="lambda repressor-like DNA-binding domains"/>
    <property type="match status" value="1"/>
</dbReference>
<gene>
    <name evidence="3" type="ORF">K8U80_01585</name>
</gene>
<dbReference type="InterPro" id="IPR010982">
    <property type="entry name" value="Lambda_DNA-bd_dom_sf"/>
</dbReference>
<dbReference type="Proteomes" id="UP000746751">
    <property type="component" value="Unassembled WGS sequence"/>
</dbReference>
<reference evidence="3" key="2">
    <citation type="submission" date="2021-09" db="EMBL/GenBank/DDBJ databases">
        <authorList>
            <person name="Gilroy R."/>
        </authorList>
    </citation>
    <scope>NUCLEOTIDE SEQUENCE</scope>
    <source>
        <strain evidence="3">ChiGjej2B2-7701</strain>
    </source>
</reference>
<protein>
    <submittedName>
        <fullName evidence="3">HigA family addiction module antitoxin</fullName>
    </submittedName>
</protein>
<dbReference type="NCBIfam" id="TIGR02607">
    <property type="entry name" value="antidote_HigA"/>
    <property type="match status" value="1"/>
</dbReference>
<name>A0A921IQA2_9ACTN</name>
<dbReference type="PROSITE" id="PS50943">
    <property type="entry name" value="HTH_CROC1"/>
    <property type="match status" value="1"/>
</dbReference>
<sequence>MSSCIEYKETVAFHPGYYIKEIVEEAGLTQEEFAKRLGTTPKTLSELINGEQRLTEDLALKLSRILGTSEQYWLSLQGVFDAAQARSRLG</sequence>
<comment type="caution">
    <text evidence="3">The sequence shown here is derived from an EMBL/GenBank/DDBJ whole genome shotgun (WGS) entry which is preliminary data.</text>
</comment>
<proteinExistence type="predicted"/>
<dbReference type="Pfam" id="PF01381">
    <property type="entry name" value="HTH_3"/>
    <property type="match status" value="1"/>
</dbReference>
<organism evidence="3 4">
    <name type="scientific">Collinsella ihumii</name>
    <dbReference type="NCBI Taxonomy" id="1720204"/>
    <lineage>
        <taxon>Bacteria</taxon>
        <taxon>Bacillati</taxon>
        <taxon>Actinomycetota</taxon>
        <taxon>Coriobacteriia</taxon>
        <taxon>Coriobacteriales</taxon>
        <taxon>Coriobacteriaceae</taxon>
        <taxon>Collinsella</taxon>
    </lineage>
</organism>
<evidence type="ECO:0000313" key="3">
    <source>
        <dbReference type="EMBL" id="HJG30067.1"/>
    </source>
</evidence>
<dbReference type="SMART" id="SM00530">
    <property type="entry name" value="HTH_XRE"/>
    <property type="match status" value="1"/>
</dbReference>
<dbReference type="GO" id="GO:0003677">
    <property type="term" value="F:DNA binding"/>
    <property type="evidence" value="ECO:0007669"/>
    <property type="project" value="UniProtKB-KW"/>
</dbReference>
<reference evidence="3" key="1">
    <citation type="journal article" date="2021" name="PeerJ">
        <title>Extensive microbial diversity within the chicken gut microbiome revealed by metagenomics and culture.</title>
        <authorList>
            <person name="Gilroy R."/>
            <person name="Ravi A."/>
            <person name="Getino M."/>
            <person name="Pursley I."/>
            <person name="Horton D.L."/>
            <person name="Alikhan N.F."/>
            <person name="Baker D."/>
            <person name="Gharbi K."/>
            <person name="Hall N."/>
            <person name="Watson M."/>
            <person name="Adriaenssens E.M."/>
            <person name="Foster-Nyarko E."/>
            <person name="Jarju S."/>
            <person name="Secka A."/>
            <person name="Antonio M."/>
            <person name="Oren A."/>
            <person name="Chaudhuri R.R."/>
            <person name="La Ragione R."/>
            <person name="Hildebrand F."/>
            <person name="Pallen M.J."/>
        </authorList>
    </citation>
    <scope>NUCLEOTIDE SEQUENCE</scope>
    <source>
        <strain evidence="3">ChiGjej2B2-7701</strain>
    </source>
</reference>
<accession>A0A921IQA2</accession>
<feature type="domain" description="HTH cro/C1-type" evidence="2">
    <location>
        <begin position="19"/>
        <end position="73"/>
    </location>
</feature>